<protein>
    <submittedName>
        <fullName evidence="8">PCDGD protein</fullName>
    </submittedName>
</protein>
<evidence type="ECO:0000313" key="9">
    <source>
        <dbReference type="Proteomes" id="UP000524187"/>
    </source>
</evidence>
<dbReference type="PRINTS" id="PR00205">
    <property type="entry name" value="CADHERIN"/>
</dbReference>
<evidence type="ECO:0000256" key="2">
    <source>
        <dbReference type="ARBA" id="ARBA00022692"/>
    </source>
</evidence>
<dbReference type="GO" id="GO:0005886">
    <property type="term" value="C:plasma membrane"/>
    <property type="evidence" value="ECO:0007669"/>
    <property type="project" value="TreeGrafter"/>
</dbReference>
<dbReference type="GO" id="GO:0007156">
    <property type="term" value="P:homophilic cell adhesion via plasma membrane adhesion molecules"/>
    <property type="evidence" value="ECO:0007669"/>
    <property type="project" value="InterPro"/>
</dbReference>
<dbReference type="SUPFAM" id="SSF49313">
    <property type="entry name" value="Cadherin-like"/>
    <property type="match status" value="1"/>
</dbReference>
<keyword evidence="9" id="KW-1185">Reference proteome</keyword>
<dbReference type="PROSITE" id="PS50268">
    <property type="entry name" value="CADHERIN_2"/>
    <property type="match status" value="1"/>
</dbReference>
<sequence length="95" mass="10087">NPIPEDSAPGTVVAVINVRDRDSGDNGDVSCYVDGDLPFRLVSASKNSYKLVTQNSLDREKKSDYNITITASDRGSPALSSRSALALAVSDVNDN</sequence>
<comment type="subcellular location">
    <subcellularLocation>
        <location evidence="1">Membrane</location>
        <topology evidence="1">Single-pass membrane protein</topology>
    </subcellularLocation>
</comment>
<evidence type="ECO:0000256" key="6">
    <source>
        <dbReference type="PROSITE-ProRule" id="PRU00043"/>
    </source>
</evidence>
<comment type="caution">
    <text evidence="8">The sequence shown here is derived from an EMBL/GenBank/DDBJ whole genome shotgun (WGS) entry which is preliminary data.</text>
</comment>
<evidence type="ECO:0000256" key="3">
    <source>
        <dbReference type="ARBA" id="ARBA00022989"/>
    </source>
</evidence>
<evidence type="ECO:0000256" key="4">
    <source>
        <dbReference type="ARBA" id="ARBA00023136"/>
    </source>
</evidence>
<gene>
    <name evidence="8" type="primary">Pcdhgb1</name>
    <name evidence="8" type="ORF">CASCAS_R15411</name>
</gene>
<dbReference type="SMART" id="SM00112">
    <property type="entry name" value="CA"/>
    <property type="match status" value="1"/>
</dbReference>
<dbReference type="InterPro" id="IPR002126">
    <property type="entry name" value="Cadherin-like_dom"/>
</dbReference>
<evidence type="ECO:0000313" key="8">
    <source>
        <dbReference type="EMBL" id="NXE58238.1"/>
    </source>
</evidence>
<dbReference type="EMBL" id="VWPT01001431">
    <property type="protein sequence ID" value="NXE58238.1"/>
    <property type="molecule type" value="Genomic_DNA"/>
</dbReference>
<evidence type="ECO:0000256" key="5">
    <source>
        <dbReference type="ARBA" id="ARBA00023180"/>
    </source>
</evidence>
<keyword evidence="3" id="KW-1133">Transmembrane helix</keyword>
<accession>A0A7K8NY44</accession>
<dbReference type="Proteomes" id="UP000524187">
    <property type="component" value="Unassembled WGS sequence"/>
</dbReference>
<evidence type="ECO:0000256" key="1">
    <source>
        <dbReference type="ARBA" id="ARBA00004167"/>
    </source>
</evidence>
<dbReference type="InterPro" id="IPR015919">
    <property type="entry name" value="Cadherin-like_sf"/>
</dbReference>
<feature type="domain" description="Cadherin" evidence="7">
    <location>
        <begin position="3"/>
        <end position="95"/>
    </location>
</feature>
<dbReference type="Pfam" id="PF00028">
    <property type="entry name" value="Cadherin"/>
    <property type="match status" value="1"/>
</dbReference>
<name>A0A7K8NY44_CASCA</name>
<dbReference type="Gene3D" id="2.60.40.60">
    <property type="entry name" value="Cadherins"/>
    <property type="match status" value="1"/>
</dbReference>
<dbReference type="InterPro" id="IPR050174">
    <property type="entry name" value="Protocadherin/Cadherin-CA"/>
</dbReference>
<dbReference type="FunFam" id="2.60.40.60:FF:000129">
    <property type="entry name" value="protocadherin alpha-C2 isoform X1"/>
    <property type="match status" value="1"/>
</dbReference>
<dbReference type="PANTHER" id="PTHR24028">
    <property type="entry name" value="CADHERIN-87A"/>
    <property type="match status" value="1"/>
</dbReference>
<reference evidence="8 9" key="1">
    <citation type="submission" date="2019-09" db="EMBL/GenBank/DDBJ databases">
        <title>Bird 10,000 Genomes (B10K) Project - Family phase.</title>
        <authorList>
            <person name="Zhang G."/>
        </authorList>
    </citation>
    <scope>NUCLEOTIDE SEQUENCE [LARGE SCALE GENOMIC DNA]</scope>
    <source>
        <strain evidence="8">B10K-LSUMZ-50683</strain>
        <tissue evidence="8">Muscle</tissue>
    </source>
</reference>
<organism evidence="8 9">
    <name type="scientific">Casuarius casuarius</name>
    <name type="common">Southern cassowary</name>
    <name type="synonym">Struthio casuarius</name>
    <dbReference type="NCBI Taxonomy" id="8787"/>
    <lineage>
        <taxon>Eukaryota</taxon>
        <taxon>Metazoa</taxon>
        <taxon>Chordata</taxon>
        <taxon>Craniata</taxon>
        <taxon>Vertebrata</taxon>
        <taxon>Euteleostomi</taxon>
        <taxon>Archelosauria</taxon>
        <taxon>Archosauria</taxon>
        <taxon>Dinosauria</taxon>
        <taxon>Saurischia</taxon>
        <taxon>Theropoda</taxon>
        <taxon>Coelurosauria</taxon>
        <taxon>Aves</taxon>
        <taxon>Palaeognathae</taxon>
        <taxon>Casuariiformes</taxon>
        <taxon>Casuariidae</taxon>
        <taxon>Casuarius</taxon>
    </lineage>
</organism>
<dbReference type="CDD" id="cd11304">
    <property type="entry name" value="Cadherin_repeat"/>
    <property type="match status" value="1"/>
</dbReference>
<dbReference type="AlphaFoldDB" id="A0A7K8NY44"/>
<keyword evidence="5" id="KW-0325">Glycoprotein</keyword>
<dbReference type="PANTHER" id="PTHR24028:SF73">
    <property type="entry name" value="PROTOCADHERIN GAMMA-B3-RELATED"/>
    <property type="match status" value="1"/>
</dbReference>
<feature type="non-terminal residue" evidence="8">
    <location>
        <position position="1"/>
    </location>
</feature>
<proteinExistence type="predicted"/>
<keyword evidence="2" id="KW-0812">Transmembrane</keyword>
<keyword evidence="6" id="KW-0106">Calcium</keyword>
<feature type="non-terminal residue" evidence="8">
    <location>
        <position position="95"/>
    </location>
</feature>
<dbReference type="GO" id="GO:0005509">
    <property type="term" value="F:calcium ion binding"/>
    <property type="evidence" value="ECO:0007669"/>
    <property type="project" value="UniProtKB-UniRule"/>
</dbReference>
<keyword evidence="4" id="KW-0472">Membrane</keyword>
<evidence type="ECO:0000259" key="7">
    <source>
        <dbReference type="PROSITE" id="PS50268"/>
    </source>
</evidence>